<dbReference type="NCBIfam" id="TIGR03177">
    <property type="entry name" value="pilus_cpaB"/>
    <property type="match status" value="1"/>
</dbReference>
<dbReference type="CDD" id="cd11614">
    <property type="entry name" value="SAF_CpaB_FlgA_like"/>
    <property type="match status" value="1"/>
</dbReference>
<name>A0A0N9UWT0_SPHMC</name>
<dbReference type="Pfam" id="PF16976">
    <property type="entry name" value="RcpC"/>
    <property type="match status" value="1"/>
</dbReference>
<protein>
    <submittedName>
        <fullName evidence="3">Pilus assembly protein CpaB</fullName>
    </submittedName>
</protein>
<dbReference type="InterPro" id="IPR031571">
    <property type="entry name" value="RcpC_dom"/>
</dbReference>
<feature type="compositionally biased region" description="Low complexity" evidence="1">
    <location>
        <begin position="316"/>
        <end position="339"/>
    </location>
</feature>
<evidence type="ECO:0000313" key="3">
    <source>
        <dbReference type="EMBL" id="ALH80170.1"/>
    </source>
</evidence>
<feature type="domain" description="SAF" evidence="2">
    <location>
        <begin position="46"/>
        <end position="112"/>
    </location>
</feature>
<feature type="region of interest" description="Disordered" evidence="1">
    <location>
        <begin position="299"/>
        <end position="346"/>
    </location>
</feature>
<dbReference type="PATRIC" id="fig|33050.5.peg.1514"/>
<evidence type="ECO:0000259" key="2">
    <source>
        <dbReference type="SMART" id="SM00858"/>
    </source>
</evidence>
<evidence type="ECO:0000256" key="1">
    <source>
        <dbReference type="SAM" id="MobiDB-lite"/>
    </source>
</evidence>
<evidence type="ECO:0000313" key="4">
    <source>
        <dbReference type="Proteomes" id="UP000058074"/>
    </source>
</evidence>
<dbReference type="KEGG" id="smag:AN936_07265"/>
<organism evidence="3 4">
    <name type="scientific">Sphingopyxis macrogoltabida</name>
    <name type="common">Sphingomonas macrogoltabidus</name>
    <dbReference type="NCBI Taxonomy" id="33050"/>
    <lineage>
        <taxon>Bacteria</taxon>
        <taxon>Pseudomonadati</taxon>
        <taxon>Pseudomonadota</taxon>
        <taxon>Alphaproteobacteria</taxon>
        <taxon>Sphingomonadales</taxon>
        <taxon>Sphingomonadaceae</taxon>
        <taxon>Sphingopyxis</taxon>
    </lineage>
</organism>
<reference evidence="3 4" key="1">
    <citation type="journal article" date="2015" name="Genome Announc.">
        <title>Complete Genome Sequence of Polypropylene Glycol- and Polyethylene Glycol-Degrading Sphingopyxis macrogoltabida Strain EY-1.</title>
        <authorList>
            <person name="Ohtsubo Y."/>
            <person name="Nagata Y."/>
            <person name="Numata M."/>
            <person name="Tsuchikane K."/>
            <person name="Hosoyama A."/>
            <person name="Yamazoe A."/>
            <person name="Tsuda M."/>
            <person name="Fujita N."/>
            <person name="Kawai F."/>
        </authorList>
    </citation>
    <scope>NUCLEOTIDE SEQUENCE [LARGE SCALE GENOMIC DNA]</scope>
    <source>
        <strain evidence="3 4">EY-1</strain>
    </source>
</reference>
<dbReference type="RefSeq" id="WP_054587545.1">
    <property type="nucleotide sequence ID" value="NZ_CP012700.1"/>
</dbReference>
<dbReference type="EMBL" id="CP012700">
    <property type="protein sequence ID" value="ALH80170.1"/>
    <property type="molecule type" value="Genomic_DNA"/>
</dbReference>
<accession>A0A0N9UWT0</accession>
<proteinExistence type="predicted"/>
<gene>
    <name evidence="3" type="ORF">AN936_07265</name>
</gene>
<dbReference type="OrthoDB" id="163768at2"/>
<dbReference type="AlphaFoldDB" id="A0A0N9UWT0"/>
<dbReference type="Pfam" id="PF08666">
    <property type="entry name" value="SAF"/>
    <property type="match status" value="1"/>
</dbReference>
<sequence length="346" mass="36072">MDTRKIMLIVGALVIAIGAAFGVNLMMRGSSTPEARAAAAPEINGPMILVATRQLPVGTIVGPDSFRFQPWPKELVEKAYFLKDKTDVNTLVGTVVRYPITAGQPVTQGALVHPDDRGFLAAALGPGMRAVTVKVSQEQGVAGFVFPGDRVDVVLAQEIEIKEGSSYPDSQLYTAETIVRNVRVLATDQRYNAEDETGKTPVNTFGSVTLEATPEIAEKIAVAQNMGKLSLALRPLAESAGDLDAAIASGEINVPAKGGTAAEKKMLAEAAARPTSGRGSATTGGDVSRFWVPVSGRVQAPPRQQQQSYGGGMPSATGFAAPAAPRGPVVRVTRGGQVTEVPVGGK</sequence>
<dbReference type="InterPro" id="IPR017592">
    <property type="entry name" value="Pilus_assmbl_Flp-typ_CpaB"/>
</dbReference>
<dbReference type="InterPro" id="IPR013974">
    <property type="entry name" value="SAF"/>
</dbReference>
<dbReference type="Proteomes" id="UP000058074">
    <property type="component" value="Chromosome"/>
</dbReference>
<dbReference type="SMART" id="SM00858">
    <property type="entry name" value="SAF"/>
    <property type="match status" value="1"/>
</dbReference>